<dbReference type="Gene3D" id="3.40.50.150">
    <property type="entry name" value="Vaccinia Virus protein VP39"/>
    <property type="match status" value="1"/>
</dbReference>
<evidence type="ECO:0000259" key="4">
    <source>
        <dbReference type="Pfam" id="PF13649"/>
    </source>
</evidence>
<gene>
    <name evidence="5" type="ORF">CC117_24295</name>
</gene>
<protein>
    <submittedName>
        <fullName evidence="5">SAM-dependent methyltransferase</fullName>
    </submittedName>
</protein>
<sequence>MTAAERRLRTAGSRLAHGPRRPADFEGFYQVTPPWDIGCPQPAFLALADAGVLRGRVLDLGCGTGEHALLAAGRGLDAAGVDTSAVAIGRAQAKAAERGLAARFRVWDVLDLPALGENFDTVLDCGLFHVLADDDRAALVLALGAVVPAGGRYFMLCFSDSVPGDLGPRRISQAEIRSSFADGWQVDAIEPATLAVTIDPAGVPAWLASLTRR</sequence>
<evidence type="ECO:0000256" key="3">
    <source>
        <dbReference type="ARBA" id="ARBA00022691"/>
    </source>
</evidence>
<accession>A0A1S1QGY8</accession>
<dbReference type="PANTHER" id="PTHR43464">
    <property type="entry name" value="METHYLTRANSFERASE"/>
    <property type="match status" value="1"/>
</dbReference>
<dbReference type="Proteomes" id="UP000179627">
    <property type="component" value="Unassembled WGS sequence"/>
</dbReference>
<evidence type="ECO:0000256" key="1">
    <source>
        <dbReference type="ARBA" id="ARBA00022603"/>
    </source>
</evidence>
<feature type="domain" description="Methyltransferase" evidence="4">
    <location>
        <begin position="57"/>
        <end position="151"/>
    </location>
</feature>
<dbReference type="AlphaFoldDB" id="A0A1S1QGY8"/>
<dbReference type="SUPFAM" id="SSF53335">
    <property type="entry name" value="S-adenosyl-L-methionine-dependent methyltransferases"/>
    <property type="match status" value="1"/>
</dbReference>
<dbReference type="GO" id="GO:0032259">
    <property type="term" value="P:methylation"/>
    <property type="evidence" value="ECO:0007669"/>
    <property type="project" value="UniProtKB-KW"/>
</dbReference>
<dbReference type="RefSeq" id="WP_071087617.1">
    <property type="nucleotide sequence ID" value="NZ_MBLM01000136.1"/>
</dbReference>
<dbReference type="OrthoDB" id="9805171at2"/>
<evidence type="ECO:0000313" key="5">
    <source>
        <dbReference type="EMBL" id="OHV32927.1"/>
    </source>
</evidence>
<keyword evidence="1 5" id="KW-0489">Methyltransferase</keyword>
<evidence type="ECO:0000256" key="2">
    <source>
        <dbReference type="ARBA" id="ARBA00022679"/>
    </source>
</evidence>
<dbReference type="Pfam" id="PF13649">
    <property type="entry name" value="Methyltransf_25"/>
    <property type="match status" value="1"/>
</dbReference>
<evidence type="ECO:0000313" key="6">
    <source>
        <dbReference type="Proteomes" id="UP000179627"/>
    </source>
</evidence>
<organism evidence="5 6">
    <name type="scientific">Parafrankia colletiae</name>
    <dbReference type="NCBI Taxonomy" id="573497"/>
    <lineage>
        <taxon>Bacteria</taxon>
        <taxon>Bacillati</taxon>
        <taxon>Actinomycetota</taxon>
        <taxon>Actinomycetes</taxon>
        <taxon>Frankiales</taxon>
        <taxon>Frankiaceae</taxon>
        <taxon>Parafrankia</taxon>
    </lineage>
</organism>
<keyword evidence="2 5" id="KW-0808">Transferase</keyword>
<keyword evidence="6" id="KW-1185">Reference proteome</keyword>
<reference evidence="6" key="1">
    <citation type="submission" date="2016-07" db="EMBL/GenBank/DDBJ databases">
        <title>Sequence Frankia sp. strain CcI1.17.</title>
        <authorList>
            <person name="Ghodhbane-Gtari F."/>
            <person name="Swanson E."/>
            <person name="Gueddou A."/>
            <person name="Morris K."/>
            <person name="Hezbri K."/>
            <person name="Ktari A."/>
            <person name="Nouioui I."/>
            <person name="Abebe-Akele F."/>
            <person name="Simpson S."/>
            <person name="Thomas K."/>
            <person name="Gtari M."/>
            <person name="Tisa L.S."/>
            <person name="Hurst S."/>
        </authorList>
    </citation>
    <scope>NUCLEOTIDE SEQUENCE [LARGE SCALE GENOMIC DNA]</scope>
    <source>
        <strain evidence="6">Cc1.17</strain>
    </source>
</reference>
<dbReference type="InterPro" id="IPR029063">
    <property type="entry name" value="SAM-dependent_MTases_sf"/>
</dbReference>
<comment type="caution">
    <text evidence="5">The sequence shown here is derived from an EMBL/GenBank/DDBJ whole genome shotgun (WGS) entry which is preliminary data.</text>
</comment>
<dbReference type="EMBL" id="MBLM01000136">
    <property type="protein sequence ID" value="OHV32927.1"/>
    <property type="molecule type" value="Genomic_DNA"/>
</dbReference>
<keyword evidence="3" id="KW-0949">S-adenosyl-L-methionine</keyword>
<dbReference type="CDD" id="cd02440">
    <property type="entry name" value="AdoMet_MTases"/>
    <property type="match status" value="1"/>
</dbReference>
<dbReference type="PANTHER" id="PTHR43464:SF19">
    <property type="entry name" value="UBIQUINONE BIOSYNTHESIS O-METHYLTRANSFERASE, MITOCHONDRIAL"/>
    <property type="match status" value="1"/>
</dbReference>
<dbReference type="InterPro" id="IPR041698">
    <property type="entry name" value="Methyltransf_25"/>
</dbReference>
<dbReference type="GO" id="GO:0008168">
    <property type="term" value="F:methyltransferase activity"/>
    <property type="evidence" value="ECO:0007669"/>
    <property type="project" value="UniProtKB-KW"/>
</dbReference>
<proteinExistence type="predicted"/>
<name>A0A1S1QGY8_9ACTN</name>